<dbReference type="Pfam" id="PF25567">
    <property type="entry name" value="TPR_SYO1"/>
    <property type="match status" value="1"/>
</dbReference>
<comment type="similarity">
    <text evidence="1">Belongs to the nuclear import and ribosome assembly adapter family.</text>
</comment>
<feature type="domain" description="SYO1-like TPR repeats" evidence="2">
    <location>
        <begin position="399"/>
        <end position="643"/>
    </location>
</feature>
<organism evidence="3">
    <name type="scientific">Culex tarsalis</name>
    <name type="common">Encephalitis mosquito</name>
    <dbReference type="NCBI Taxonomy" id="7177"/>
    <lineage>
        <taxon>Eukaryota</taxon>
        <taxon>Metazoa</taxon>
        <taxon>Ecdysozoa</taxon>
        <taxon>Arthropoda</taxon>
        <taxon>Hexapoda</taxon>
        <taxon>Insecta</taxon>
        <taxon>Pterygota</taxon>
        <taxon>Neoptera</taxon>
        <taxon>Endopterygota</taxon>
        <taxon>Diptera</taxon>
        <taxon>Nematocera</taxon>
        <taxon>Culicoidea</taxon>
        <taxon>Culicidae</taxon>
        <taxon>Culicinae</taxon>
        <taxon>Culicini</taxon>
        <taxon>Culex</taxon>
        <taxon>Culex</taxon>
    </lineage>
</organism>
<dbReference type="GO" id="GO:0006606">
    <property type="term" value="P:protein import into nucleus"/>
    <property type="evidence" value="ECO:0007669"/>
    <property type="project" value="TreeGrafter"/>
</dbReference>
<evidence type="ECO:0000259" key="2">
    <source>
        <dbReference type="Pfam" id="PF25567"/>
    </source>
</evidence>
<reference evidence="3" key="1">
    <citation type="submission" date="2017-01" db="EMBL/GenBank/DDBJ databases">
        <title>A deep insight into the sialotranscriptome of adult male and female Cluex tarsalis mosquitoes.</title>
        <authorList>
            <person name="Ribeiro J.M."/>
            <person name="Moreira F."/>
            <person name="Bernard K.A."/>
            <person name="Calvo E."/>
        </authorList>
    </citation>
    <scope>NUCLEOTIDE SEQUENCE</scope>
    <source>
        <strain evidence="3">Kern County</strain>
        <tissue evidence="3">Salivary glands</tissue>
    </source>
</reference>
<sequence>MGKAKKPKVHKNQLNPTGLVDVGALLDQELTNGKSDTPIQAIVDQLQSASTEEKICGLQTLATICQNDVNIAAVIESEIVRIAAALLVDSDQSIRHATAGAFRNLSVLSVEICEYMVDQDVLTPLLALLNKYAGTDWKPTFDRNLQNQMDEKSDTFLQAVSLLWNLCESTSVALDSFNQSHLLESFVKCLDWNVYGKEIAVAVAQCLLVISEDNAASWRILVNFGTELHSLLVLPDEDHPTVLLRTVAAGIIANVPALAATYSGQLLQTLAKTLAVNHRTALGTVTSSLPLVGQKDVAALEVIEDAPMEDNESAEQSFQRRRRADLPSEVELEVRNVGWLLQAQRIAAEILTNICSTEEEEWQDDMDDENLSEAESVHDFDAANAMNDSLQNTDKLPVEVLEAIKTMALVEKLWQKAQPIAENVREILEENDRNLVKRVNNLRAAAMLCLHNLCNNISTDDLGGAEGVYQVWIELGQQVFQGHQNPKLLEASTSLMRATLEHLRKSPELFKQMTESDLQLMLNGVNECQDSEIRANWLRMLGILGCLLPEPLIKLIIDFVLVTCLKEQDLWTVSEAMDSMMDIFAENDWNQLVYELGMPAKCKELDRIMKSKLKQSKRELNERYPAVCTVRTNLSRFCKYLEAEMKKFRPNTEG</sequence>
<dbReference type="CDD" id="cd13394">
    <property type="entry name" value="Syo1_like"/>
    <property type="match status" value="1"/>
</dbReference>
<dbReference type="AlphaFoldDB" id="A0A1Q3F011"/>
<dbReference type="PANTHER" id="PTHR13347:SF1">
    <property type="entry name" value="HEAT REPEAT-CONTAINING PROTEIN 3"/>
    <property type="match status" value="1"/>
</dbReference>
<dbReference type="InterPro" id="IPR016024">
    <property type="entry name" value="ARM-type_fold"/>
</dbReference>
<dbReference type="Gene3D" id="1.25.10.10">
    <property type="entry name" value="Leucine-rich Repeat Variant"/>
    <property type="match status" value="1"/>
</dbReference>
<dbReference type="GO" id="GO:0042273">
    <property type="term" value="P:ribosomal large subunit biogenesis"/>
    <property type="evidence" value="ECO:0007669"/>
    <property type="project" value="TreeGrafter"/>
</dbReference>
<evidence type="ECO:0000256" key="1">
    <source>
        <dbReference type="ARBA" id="ARBA00049983"/>
    </source>
</evidence>
<dbReference type="GO" id="GO:0051082">
    <property type="term" value="F:unfolded protein binding"/>
    <property type="evidence" value="ECO:0007669"/>
    <property type="project" value="TreeGrafter"/>
</dbReference>
<accession>A0A1Q3F011</accession>
<proteinExistence type="inferred from homology"/>
<dbReference type="InterPro" id="IPR052616">
    <property type="entry name" value="SYO1-like"/>
</dbReference>
<protein>
    <recommendedName>
        <fullName evidence="2">SYO1-like TPR repeats domain-containing protein</fullName>
    </recommendedName>
</protein>
<dbReference type="InterPro" id="IPR011989">
    <property type="entry name" value="ARM-like"/>
</dbReference>
<dbReference type="EMBL" id="GFDL01014155">
    <property type="protein sequence ID" value="JAV20890.1"/>
    <property type="molecule type" value="Transcribed_RNA"/>
</dbReference>
<evidence type="ECO:0000313" key="3">
    <source>
        <dbReference type="EMBL" id="JAV20890.1"/>
    </source>
</evidence>
<dbReference type="InterPro" id="IPR057990">
    <property type="entry name" value="TPR_SYO1"/>
</dbReference>
<dbReference type="InterPro" id="IPR000225">
    <property type="entry name" value="Armadillo"/>
</dbReference>
<name>A0A1Q3F011_CULTA</name>
<dbReference type="PANTHER" id="PTHR13347">
    <property type="entry name" value="HEAT REPEAT-CONTAINING PROTEIN 3"/>
    <property type="match status" value="1"/>
</dbReference>
<dbReference type="SUPFAM" id="SSF48371">
    <property type="entry name" value="ARM repeat"/>
    <property type="match status" value="1"/>
</dbReference>
<dbReference type="SMART" id="SM00185">
    <property type="entry name" value="ARM"/>
    <property type="match status" value="2"/>
</dbReference>